<comment type="catalytic activity">
    <reaction evidence="1">
        <text>ATP + protein L-histidine = ADP + protein N-phospho-L-histidine.</text>
        <dbReference type="EC" id="2.7.13.3"/>
    </reaction>
</comment>
<evidence type="ECO:0000256" key="1">
    <source>
        <dbReference type="ARBA" id="ARBA00000085"/>
    </source>
</evidence>
<dbReference type="GO" id="GO:0005524">
    <property type="term" value="F:ATP binding"/>
    <property type="evidence" value="ECO:0007669"/>
    <property type="project" value="UniProtKB-KW"/>
</dbReference>
<dbReference type="Pfam" id="PF02518">
    <property type="entry name" value="HATPase_c"/>
    <property type="match status" value="1"/>
</dbReference>
<dbReference type="EMBL" id="JACYFG010000051">
    <property type="protein sequence ID" value="MBD5781757.1"/>
    <property type="molecule type" value="Genomic_DNA"/>
</dbReference>
<keyword evidence="7" id="KW-0472">Membrane</keyword>
<dbReference type="SMART" id="SM00387">
    <property type="entry name" value="HATPase_c"/>
    <property type="match status" value="1"/>
</dbReference>
<dbReference type="PROSITE" id="PS50109">
    <property type="entry name" value="HIS_KIN"/>
    <property type="match status" value="1"/>
</dbReference>
<dbReference type="InterPro" id="IPR036890">
    <property type="entry name" value="HATPase_C_sf"/>
</dbReference>
<accession>A0A927FAY9</accession>
<dbReference type="Proteomes" id="UP000622317">
    <property type="component" value="Unassembled WGS sequence"/>
</dbReference>
<keyword evidence="5" id="KW-0418">Kinase</keyword>
<keyword evidence="4" id="KW-0547">Nucleotide-binding</keyword>
<dbReference type="GO" id="GO:0000155">
    <property type="term" value="F:phosphorelay sensor kinase activity"/>
    <property type="evidence" value="ECO:0007669"/>
    <property type="project" value="TreeGrafter"/>
</dbReference>
<evidence type="ECO:0000256" key="4">
    <source>
        <dbReference type="ARBA" id="ARBA00022741"/>
    </source>
</evidence>
<protein>
    <recommendedName>
        <fullName evidence="2">histidine kinase</fullName>
        <ecNumber evidence="2">2.7.13.3</ecNumber>
    </recommendedName>
</protein>
<dbReference type="InterPro" id="IPR003594">
    <property type="entry name" value="HATPase_dom"/>
</dbReference>
<gene>
    <name evidence="9" type="ORF">IEN85_19810</name>
</gene>
<dbReference type="SUPFAM" id="SSF55874">
    <property type="entry name" value="ATPase domain of HSP90 chaperone/DNA topoisomerase II/histidine kinase"/>
    <property type="match status" value="1"/>
</dbReference>
<evidence type="ECO:0000259" key="8">
    <source>
        <dbReference type="PROSITE" id="PS50109"/>
    </source>
</evidence>
<dbReference type="PANTHER" id="PTHR44936">
    <property type="entry name" value="SENSOR PROTEIN CREC"/>
    <property type="match status" value="1"/>
</dbReference>
<dbReference type="InterPro" id="IPR050980">
    <property type="entry name" value="2C_sensor_his_kinase"/>
</dbReference>
<evidence type="ECO:0000256" key="6">
    <source>
        <dbReference type="ARBA" id="ARBA00022840"/>
    </source>
</evidence>
<dbReference type="PRINTS" id="PR00344">
    <property type="entry name" value="BCTRLSENSOR"/>
</dbReference>
<dbReference type="InterPro" id="IPR005467">
    <property type="entry name" value="His_kinase_dom"/>
</dbReference>
<evidence type="ECO:0000256" key="3">
    <source>
        <dbReference type="ARBA" id="ARBA00022679"/>
    </source>
</evidence>
<dbReference type="GO" id="GO:0005886">
    <property type="term" value="C:plasma membrane"/>
    <property type="evidence" value="ECO:0007669"/>
    <property type="project" value="TreeGrafter"/>
</dbReference>
<dbReference type="AlphaFoldDB" id="A0A927FAY9"/>
<evidence type="ECO:0000256" key="7">
    <source>
        <dbReference type="SAM" id="Phobius"/>
    </source>
</evidence>
<dbReference type="PANTHER" id="PTHR44936:SF10">
    <property type="entry name" value="SENSOR PROTEIN RSTB"/>
    <property type="match status" value="1"/>
</dbReference>
<dbReference type="InterPro" id="IPR004358">
    <property type="entry name" value="Sig_transdc_His_kin-like_C"/>
</dbReference>
<evidence type="ECO:0000256" key="5">
    <source>
        <dbReference type="ARBA" id="ARBA00022777"/>
    </source>
</evidence>
<keyword evidence="7" id="KW-0812">Transmembrane</keyword>
<feature type="transmembrane region" description="Helical" evidence="7">
    <location>
        <begin position="45"/>
        <end position="64"/>
    </location>
</feature>
<keyword evidence="10" id="KW-1185">Reference proteome</keyword>
<proteinExistence type="predicted"/>
<sequence>MTQPPRTPSRFSYEATIVIRAALCALPATVIAVALLIHSDANWELWVTCLTLILLPFPFMAWSLQNWISSPLRVAANVISSIREGDFTLRSRRISEASGTIVELYEEINAIAALMEKSRLTSIETQKVIDKITANIDVATLIVRSDRVVSQANEAARRLISSINHWDSIPELKTVDELNISFVLDQSSQDFSRFSFVDQNRRFEGRRGIFILDGERFDLILLTDITRAASEQERDSWKRLLRVLGHELNNSIAPISSLSSTLSKITKTAEIDEETKTDLLDGLETITNRSQNIIRFMGDYTRLAKLPEPETVSVALSPLFQKACQLFGETVHFAPSSSNPTVSIDPAQFEQALINLLKNATEASSGAPGSVTCSIEAIAGISLLRIEDDGPGISNPDNLFVPFYTTKAQGSGIGLALSKQIIEAVGGTLTLANRQDRSGCRVTIQLGIAPQAKAQ</sequence>
<feature type="domain" description="Histidine kinase" evidence="8">
    <location>
        <begin position="243"/>
        <end position="450"/>
    </location>
</feature>
<keyword evidence="3" id="KW-0808">Transferase</keyword>
<reference evidence="9" key="1">
    <citation type="submission" date="2020-09" db="EMBL/GenBank/DDBJ databases">
        <title>Pelagicoccus enzymogenes sp. nov. with an EPS production, isolated from marine sediment.</title>
        <authorList>
            <person name="Feng X."/>
        </authorList>
    </citation>
    <scope>NUCLEOTIDE SEQUENCE</scope>
    <source>
        <strain evidence="9">NFK12</strain>
    </source>
</reference>
<evidence type="ECO:0000256" key="2">
    <source>
        <dbReference type="ARBA" id="ARBA00012438"/>
    </source>
</evidence>
<feature type="transmembrane region" description="Helical" evidence="7">
    <location>
        <begin position="21"/>
        <end position="39"/>
    </location>
</feature>
<evidence type="ECO:0000313" key="10">
    <source>
        <dbReference type="Proteomes" id="UP000622317"/>
    </source>
</evidence>
<dbReference type="Gene3D" id="3.30.565.10">
    <property type="entry name" value="Histidine kinase-like ATPase, C-terminal domain"/>
    <property type="match status" value="1"/>
</dbReference>
<comment type="caution">
    <text evidence="9">The sequence shown here is derived from an EMBL/GenBank/DDBJ whole genome shotgun (WGS) entry which is preliminary data.</text>
</comment>
<keyword evidence="7" id="KW-1133">Transmembrane helix</keyword>
<organism evidence="9 10">
    <name type="scientific">Pelagicoccus enzymogenes</name>
    <dbReference type="NCBI Taxonomy" id="2773457"/>
    <lineage>
        <taxon>Bacteria</taxon>
        <taxon>Pseudomonadati</taxon>
        <taxon>Verrucomicrobiota</taxon>
        <taxon>Opitutia</taxon>
        <taxon>Puniceicoccales</taxon>
        <taxon>Pelagicoccaceae</taxon>
        <taxon>Pelagicoccus</taxon>
    </lineage>
</organism>
<evidence type="ECO:0000313" key="9">
    <source>
        <dbReference type="EMBL" id="MBD5781757.1"/>
    </source>
</evidence>
<dbReference type="EC" id="2.7.13.3" evidence="2"/>
<keyword evidence="6" id="KW-0067">ATP-binding</keyword>
<name>A0A927FAY9_9BACT</name>
<dbReference type="RefSeq" id="WP_191618838.1">
    <property type="nucleotide sequence ID" value="NZ_JACYFG010000051.1"/>
</dbReference>